<comment type="subcellular location">
    <subcellularLocation>
        <location evidence="1">Nucleus</location>
    </subcellularLocation>
</comment>
<keyword evidence="8" id="KW-1185">Reference proteome</keyword>
<proteinExistence type="predicted"/>
<dbReference type="OrthoDB" id="1607513at2759"/>
<keyword evidence="5" id="KW-0539">Nucleus</keyword>
<organism evidence="7 8">
    <name type="scientific">Mycena sanguinolenta</name>
    <dbReference type="NCBI Taxonomy" id="230812"/>
    <lineage>
        <taxon>Eukaryota</taxon>
        <taxon>Fungi</taxon>
        <taxon>Dikarya</taxon>
        <taxon>Basidiomycota</taxon>
        <taxon>Agaricomycotina</taxon>
        <taxon>Agaricomycetes</taxon>
        <taxon>Agaricomycetidae</taxon>
        <taxon>Agaricales</taxon>
        <taxon>Marasmiineae</taxon>
        <taxon>Mycenaceae</taxon>
        <taxon>Mycena</taxon>
    </lineage>
</organism>
<dbReference type="EMBL" id="JACAZH010000035">
    <property type="protein sequence ID" value="KAF7337239.1"/>
    <property type="molecule type" value="Genomic_DNA"/>
</dbReference>
<sequence>MPNSACPLYCDLSAFTCETDSEWPARKIWQEVRDVVATTPGTIDTVLMLILDVKTRWSSTHQMLRRALQFRLPIFNYVAKNSELREHELTADEWDALEMVTGWLKAFRSATTQMSATKQPMLSTTHAIFRGLQQHLKKIIKELPADADPALIEGLVNAHRKLSDYYTKFDQSRYCTWAARCSGPRISYESLREDYTDDPDLLEHLEISKLDLHSHFELHYAPAVPNIPSSSLAPPPVGSPQKVDFTSRYNKRASASTSDELAEYFRITSVPEPFDRVDPLQWWHSRRRQFPNLYRLVRNILCIPGSAVAVERIFSGGRDTIGLRRASLKAETIQTLMFVKARLRLTRKAIIDLVGDGDDSN</sequence>
<evidence type="ECO:0000256" key="4">
    <source>
        <dbReference type="ARBA" id="ARBA00022833"/>
    </source>
</evidence>
<comment type="caution">
    <text evidence="7">The sequence shown here is derived from an EMBL/GenBank/DDBJ whole genome shotgun (WGS) entry which is preliminary data.</text>
</comment>
<feature type="domain" description="HAT C-terminal dimerisation" evidence="6">
    <location>
        <begin position="261"/>
        <end position="341"/>
    </location>
</feature>
<evidence type="ECO:0000256" key="1">
    <source>
        <dbReference type="ARBA" id="ARBA00004123"/>
    </source>
</evidence>
<dbReference type="SUPFAM" id="SSF53098">
    <property type="entry name" value="Ribonuclease H-like"/>
    <property type="match status" value="1"/>
</dbReference>
<dbReference type="InterPro" id="IPR012337">
    <property type="entry name" value="RNaseH-like_sf"/>
</dbReference>
<dbReference type="GO" id="GO:0005634">
    <property type="term" value="C:nucleus"/>
    <property type="evidence" value="ECO:0007669"/>
    <property type="project" value="UniProtKB-SubCell"/>
</dbReference>
<evidence type="ECO:0000256" key="5">
    <source>
        <dbReference type="ARBA" id="ARBA00023242"/>
    </source>
</evidence>
<dbReference type="Pfam" id="PF05699">
    <property type="entry name" value="Dimer_Tnp_hAT"/>
    <property type="match status" value="1"/>
</dbReference>
<gene>
    <name evidence="7" type="ORF">MSAN_02276400</name>
</gene>
<evidence type="ECO:0000256" key="2">
    <source>
        <dbReference type="ARBA" id="ARBA00022723"/>
    </source>
</evidence>
<dbReference type="GO" id="GO:0008270">
    <property type="term" value="F:zinc ion binding"/>
    <property type="evidence" value="ECO:0007669"/>
    <property type="project" value="UniProtKB-KW"/>
</dbReference>
<dbReference type="GO" id="GO:0046983">
    <property type="term" value="F:protein dimerization activity"/>
    <property type="evidence" value="ECO:0007669"/>
    <property type="project" value="InterPro"/>
</dbReference>
<evidence type="ECO:0000256" key="3">
    <source>
        <dbReference type="ARBA" id="ARBA00022771"/>
    </source>
</evidence>
<dbReference type="InterPro" id="IPR008906">
    <property type="entry name" value="HATC_C_dom"/>
</dbReference>
<evidence type="ECO:0000313" key="8">
    <source>
        <dbReference type="Proteomes" id="UP000623467"/>
    </source>
</evidence>
<dbReference type="InterPro" id="IPR052035">
    <property type="entry name" value="ZnF_BED_domain_contain"/>
</dbReference>
<protein>
    <submittedName>
        <fullName evidence="7">Transposase-like protein</fullName>
    </submittedName>
</protein>
<evidence type="ECO:0000259" key="6">
    <source>
        <dbReference type="Pfam" id="PF05699"/>
    </source>
</evidence>
<dbReference type="PANTHER" id="PTHR46481">
    <property type="entry name" value="ZINC FINGER BED DOMAIN-CONTAINING PROTEIN 4"/>
    <property type="match status" value="1"/>
</dbReference>
<dbReference type="PANTHER" id="PTHR46481:SF10">
    <property type="entry name" value="ZINC FINGER BED DOMAIN-CONTAINING PROTEIN 39"/>
    <property type="match status" value="1"/>
</dbReference>
<keyword evidence="3" id="KW-0863">Zinc-finger</keyword>
<dbReference type="AlphaFoldDB" id="A0A8H7CGW8"/>
<reference evidence="7" key="1">
    <citation type="submission" date="2020-05" db="EMBL/GenBank/DDBJ databases">
        <title>Mycena genomes resolve the evolution of fungal bioluminescence.</title>
        <authorList>
            <person name="Tsai I.J."/>
        </authorList>
    </citation>
    <scope>NUCLEOTIDE SEQUENCE</scope>
    <source>
        <strain evidence="7">160909Yilan</strain>
    </source>
</reference>
<evidence type="ECO:0000313" key="7">
    <source>
        <dbReference type="EMBL" id="KAF7337239.1"/>
    </source>
</evidence>
<dbReference type="Proteomes" id="UP000623467">
    <property type="component" value="Unassembled WGS sequence"/>
</dbReference>
<accession>A0A8H7CGW8</accession>
<keyword evidence="2" id="KW-0479">Metal-binding</keyword>
<keyword evidence="4" id="KW-0862">Zinc</keyword>
<name>A0A8H7CGW8_9AGAR</name>